<name>A0A511WMI8_9BACI</name>
<evidence type="ECO:0000256" key="1">
    <source>
        <dbReference type="SAM" id="Phobius"/>
    </source>
</evidence>
<feature type="transmembrane region" description="Helical" evidence="1">
    <location>
        <begin position="7"/>
        <end position="32"/>
    </location>
</feature>
<protein>
    <submittedName>
        <fullName evidence="2">Uncharacterized protein</fullName>
    </submittedName>
</protein>
<reference evidence="2 3" key="1">
    <citation type="submission" date="2019-07" db="EMBL/GenBank/DDBJ databases">
        <title>Whole genome shotgun sequence of Halobacillus faecis NBRC 103569.</title>
        <authorList>
            <person name="Hosoyama A."/>
            <person name="Uohara A."/>
            <person name="Ohji S."/>
            <person name="Ichikawa N."/>
        </authorList>
    </citation>
    <scope>NUCLEOTIDE SEQUENCE [LARGE SCALE GENOMIC DNA]</scope>
    <source>
        <strain evidence="2 3">NBRC 103569</strain>
    </source>
</reference>
<dbReference type="RefSeq" id="WP_146813091.1">
    <property type="nucleotide sequence ID" value="NZ_BJYD01000004.1"/>
</dbReference>
<sequence>MAKKYWAGILFFISGVILYGFTSVGAVVYLSFIEEWSNPPGKYWSAVLQGGLLFPMIFSWVLIVLGTLFMFSKELKKGYNRLSN</sequence>
<keyword evidence="3" id="KW-1185">Reference proteome</keyword>
<dbReference type="EMBL" id="BJYD01000004">
    <property type="protein sequence ID" value="GEN52354.1"/>
    <property type="molecule type" value="Genomic_DNA"/>
</dbReference>
<comment type="caution">
    <text evidence="2">The sequence shown here is derived from an EMBL/GenBank/DDBJ whole genome shotgun (WGS) entry which is preliminary data.</text>
</comment>
<dbReference type="AlphaFoldDB" id="A0A511WMI8"/>
<dbReference type="OrthoDB" id="2969768at2"/>
<accession>A0A511WMI8</accession>
<keyword evidence="1" id="KW-0472">Membrane</keyword>
<evidence type="ECO:0000313" key="3">
    <source>
        <dbReference type="Proteomes" id="UP000321886"/>
    </source>
</evidence>
<feature type="transmembrane region" description="Helical" evidence="1">
    <location>
        <begin position="52"/>
        <end position="71"/>
    </location>
</feature>
<gene>
    <name evidence="2" type="ORF">HFA01_06160</name>
</gene>
<keyword evidence="1" id="KW-1133">Transmembrane helix</keyword>
<organism evidence="2 3">
    <name type="scientific">Halobacillus faecis</name>
    <dbReference type="NCBI Taxonomy" id="360184"/>
    <lineage>
        <taxon>Bacteria</taxon>
        <taxon>Bacillati</taxon>
        <taxon>Bacillota</taxon>
        <taxon>Bacilli</taxon>
        <taxon>Bacillales</taxon>
        <taxon>Bacillaceae</taxon>
        <taxon>Halobacillus</taxon>
    </lineage>
</organism>
<dbReference type="Proteomes" id="UP000321886">
    <property type="component" value="Unassembled WGS sequence"/>
</dbReference>
<proteinExistence type="predicted"/>
<evidence type="ECO:0000313" key="2">
    <source>
        <dbReference type="EMBL" id="GEN52354.1"/>
    </source>
</evidence>
<keyword evidence="1" id="KW-0812">Transmembrane</keyword>